<dbReference type="EMBL" id="MU006719">
    <property type="protein sequence ID" value="KAF2626764.1"/>
    <property type="molecule type" value="Genomic_DNA"/>
</dbReference>
<protein>
    <submittedName>
        <fullName evidence="1">Uncharacterized protein</fullName>
    </submittedName>
</protein>
<comment type="caution">
    <text evidence="1">The sequence shown here is derived from an EMBL/GenBank/DDBJ whole genome shotgun (WGS) entry which is preliminary data.</text>
</comment>
<keyword evidence="2" id="KW-1185">Reference proteome</keyword>
<dbReference type="Proteomes" id="UP000799754">
    <property type="component" value="Unassembled WGS sequence"/>
</dbReference>
<gene>
    <name evidence="1" type="ORF">BU25DRAFT_411298</name>
</gene>
<sequence length="55" mass="6238">MPSIQQQQQQQQQLPFSVPMPKHTHIHPIHPIHHTMQHPRPDAEANPSQPATVPG</sequence>
<evidence type="ECO:0000313" key="1">
    <source>
        <dbReference type="EMBL" id="KAF2626764.1"/>
    </source>
</evidence>
<organism evidence="1 2">
    <name type="scientific">Macroventuria anomochaeta</name>
    <dbReference type="NCBI Taxonomy" id="301207"/>
    <lineage>
        <taxon>Eukaryota</taxon>
        <taxon>Fungi</taxon>
        <taxon>Dikarya</taxon>
        <taxon>Ascomycota</taxon>
        <taxon>Pezizomycotina</taxon>
        <taxon>Dothideomycetes</taxon>
        <taxon>Pleosporomycetidae</taxon>
        <taxon>Pleosporales</taxon>
        <taxon>Pleosporineae</taxon>
        <taxon>Didymellaceae</taxon>
        <taxon>Macroventuria</taxon>
    </lineage>
</organism>
<reference evidence="1" key="1">
    <citation type="journal article" date="2020" name="Stud. Mycol.">
        <title>101 Dothideomycetes genomes: a test case for predicting lifestyles and emergence of pathogens.</title>
        <authorList>
            <person name="Haridas S."/>
            <person name="Albert R."/>
            <person name="Binder M."/>
            <person name="Bloem J."/>
            <person name="Labutti K."/>
            <person name="Salamov A."/>
            <person name="Andreopoulos B."/>
            <person name="Baker S."/>
            <person name="Barry K."/>
            <person name="Bills G."/>
            <person name="Bluhm B."/>
            <person name="Cannon C."/>
            <person name="Castanera R."/>
            <person name="Culley D."/>
            <person name="Daum C."/>
            <person name="Ezra D."/>
            <person name="Gonzalez J."/>
            <person name="Henrissat B."/>
            <person name="Kuo A."/>
            <person name="Liang C."/>
            <person name="Lipzen A."/>
            <person name="Lutzoni F."/>
            <person name="Magnuson J."/>
            <person name="Mondo S."/>
            <person name="Nolan M."/>
            <person name="Ohm R."/>
            <person name="Pangilinan J."/>
            <person name="Park H.-J."/>
            <person name="Ramirez L."/>
            <person name="Alfaro M."/>
            <person name="Sun H."/>
            <person name="Tritt A."/>
            <person name="Yoshinaga Y."/>
            <person name="Zwiers L.-H."/>
            <person name="Turgeon B."/>
            <person name="Goodwin S."/>
            <person name="Spatafora J."/>
            <person name="Crous P."/>
            <person name="Grigoriev I."/>
        </authorList>
    </citation>
    <scope>NUCLEOTIDE SEQUENCE</scope>
    <source>
        <strain evidence="1">CBS 525.71</strain>
    </source>
</reference>
<name>A0ACB6RYB8_9PLEO</name>
<accession>A0ACB6RYB8</accession>
<evidence type="ECO:0000313" key="2">
    <source>
        <dbReference type="Proteomes" id="UP000799754"/>
    </source>
</evidence>
<proteinExistence type="predicted"/>